<dbReference type="Proteomes" id="UP000515150">
    <property type="component" value="Chromosome 5"/>
</dbReference>
<dbReference type="GO" id="GO:0000902">
    <property type="term" value="P:cell morphogenesis"/>
    <property type="evidence" value="ECO:0007669"/>
    <property type="project" value="TreeGrafter"/>
</dbReference>
<dbReference type="GO" id="GO:0016477">
    <property type="term" value="P:cell migration"/>
    <property type="evidence" value="ECO:0007669"/>
    <property type="project" value="TreeGrafter"/>
</dbReference>
<comment type="subcellular location">
    <subcellularLocation>
        <location evidence="1">Cell membrane</location>
        <topology evidence="1">Single-pass type I membrane protein</topology>
    </subcellularLocation>
    <subcellularLocation>
        <location evidence="2">Cytoplasm</location>
    </subcellularLocation>
</comment>
<keyword evidence="9 14" id="KW-0106">Calcium</keyword>
<dbReference type="InterPro" id="IPR002126">
    <property type="entry name" value="Cadherin-like_dom"/>
</dbReference>
<dbReference type="FunFam" id="2.60.40.60:FF:000095">
    <property type="entry name" value="Cadherin 13"/>
    <property type="match status" value="1"/>
</dbReference>
<keyword evidence="8" id="KW-0677">Repeat</keyword>
<keyword evidence="4" id="KW-0963">Cytoplasm</keyword>
<dbReference type="SMART" id="SM00112">
    <property type="entry name" value="CA"/>
    <property type="match status" value="4"/>
</dbReference>
<evidence type="ECO:0000256" key="15">
    <source>
        <dbReference type="SAM" id="Phobius"/>
    </source>
</evidence>
<organism evidence="18 19">
    <name type="scientific">Betta splendens</name>
    <name type="common">Siamese fighting fish</name>
    <dbReference type="NCBI Taxonomy" id="158456"/>
    <lineage>
        <taxon>Eukaryota</taxon>
        <taxon>Metazoa</taxon>
        <taxon>Chordata</taxon>
        <taxon>Craniata</taxon>
        <taxon>Vertebrata</taxon>
        <taxon>Euteleostomi</taxon>
        <taxon>Actinopterygii</taxon>
        <taxon>Neopterygii</taxon>
        <taxon>Teleostei</taxon>
        <taxon>Neoteleostei</taxon>
        <taxon>Acanthomorphata</taxon>
        <taxon>Anabantaria</taxon>
        <taxon>Anabantiformes</taxon>
        <taxon>Anabantoidei</taxon>
        <taxon>Osphronemidae</taxon>
        <taxon>Betta</taxon>
    </lineage>
</organism>
<dbReference type="KEGG" id="bspl:114855567"/>
<dbReference type="GO" id="GO:0016339">
    <property type="term" value="P:calcium-dependent cell-cell adhesion via plasma membrane cell adhesion molecules"/>
    <property type="evidence" value="ECO:0007669"/>
    <property type="project" value="TreeGrafter"/>
</dbReference>
<dbReference type="PRINTS" id="PR00205">
    <property type="entry name" value="CADHERIN"/>
</dbReference>
<evidence type="ECO:0000313" key="18">
    <source>
        <dbReference type="Proteomes" id="UP000515150"/>
    </source>
</evidence>
<dbReference type="InterPro" id="IPR020894">
    <property type="entry name" value="Cadherin_CS"/>
</dbReference>
<keyword evidence="11 15" id="KW-1133">Transmembrane helix</keyword>
<feature type="signal peptide" evidence="16">
    <location>
        <begin position="1"/>
        <end position="17"/>
    </location>
</feature>
<evidence type="ECO:0000256" key="3">
    <source>
        <dbReference type="ARBA" id="ARBA00022475"/>
    </source>
</evidence>
<keyword evidence="18" id="KW-1185">Reference proteome</keyword>
<proteinExistence type="predicted"/>
<name>A0A6P7MJX1_BETSP</name>
<evidence type="ECO:0000256" key="6">
    <source>
        <dbReference type="ARBA" id="ARBA00022723"/>
    </source>
</evidence>
<dbReference type="GO" id="GO:0008013">
    <property type="term" value="F:beta-catenin binding"/>
    <property type="evidence" value="ECO:0007669"/>
    <property type="project" value="TreeGrafter"/>
</dbReference>
<dbReference type="GO" id="GO:0005912">
    <property type="term" value="C:adherens junction"/>
    <property type="evidence" value="ECO:0007669"/>
    <property type="project" value="TreeGrafter"/>
</dbReference>
<dbReference type="GO" id="GO:0045296">
    <property type="term" value="F:cadherin binding"/>
    <property type="evidence" value="ECO:0007669"/>
    <property type="project" value="TreeGrafter"/>
</dbReference>
<dbReference type="PRINTS" id="PR01820">
    <property type="entry name" value="DESMOCOLLIN"/>
</dbReference>
<protein>
    <submittedName>
        <fullName evidence="19">Cadherin-like protein 26</fullName>
    </submittedName>
</protein>
<keyword evidence="5 15" id="KW-0812">Transmembrane</keyword>
<evidence type="ECO:0000256" key="10">
    <source>
        <dbReference type="ARBA" id="ARBA00022889"/>
    </source>
</evidence>
<dbReference type="InterPro" id="IPR015919">
    <property type="entry name" value="Cadherin-like_sf"/>
</dbReference>
<dbReference type="GO" id="GO:0044331">
    <property type="term" value="P:cell-cell adhesion mediated by cadherin"/>
    <property type="evidence" value="ECO:0007669"/>
    <property type="project" value="TreeGrafter"/>
</dbReference>
<keyword evidence="3" id="KW-1003">Cell membrane</keyword>
<sequence>MFCFMLLIYYLSSTTCSELLGRYRRAWIIDSFTIEEGHPGPFPYALGKINVERNYWIFYDIYGEGVNESPKGVISIDQEGTLFVHKPVDYEEKTLLKLTFEVRKGNHLIDTKLGVEIHIKDINDNPPRFNRDVYEIRVNERSKQGSSLLRLDAYDRDQRGTLNSTFHYEIKAASPNIADTQFFVDAAGNISFRGCLDYEAAKTFKLLVEVKDHGDVVSLSSSATVVIHIQDGNNHLPTVVGQTGSGKVREEETGSSPLRLHVADEDTRNSPAWRARFIIRGDEGGHFKMETDPNTNDGVLTVVRPLNFEAGARRELTITVENQAPYFSCKVVERTASPLWTVDTGGSGGPHSVPQPHSVNVTVEVEDINDPPVFSVAAKEAVLKENSPLGTWVEKVTAVDADATLSRSFLYKVGSDPAGWVTVDPHTGDVTTIKTPDRESPHVVDGIYTIVLLAVDDGSPPATGTTTLHIHVSDQNDHAPQLTAERLDVCESDGLANITAFDLDESPFGGPFTFELLGDVKGKWKLKPSYGYTAGLVKQPGVFAGQHIITLKISDMQGEFVVYNLSVTICDCSGTSACRTQRSGGPKAAPRALGIMLASWFLFPILLLTAVVVSCKKEFASLQIDDSETLLESNTETPGTDCKVPDWVHHSPVVSSVEHKHPPKRHNLSNEEQCTTVSRTTHMEKSICENYLDYRRENISYQFQPSDTWNHQHVFSVKEDMNTTDFLYETDVSYMMESTVLALLHWRLSTLQANEDNQDYEPHVYAEEGDANDLLELEDVTLPDEDELFRKTLSNLGSKFNQLASICQPSVKN</sequence>
<feature type="domain" description="Cadherin" evidence="17">
    <location>
        <begin position="130"/>
        <end position="239"/>
    </location>
</feature>
<evidence type="ECO:0000256" key="8">
    <source>
        <dbReference type="ARBA" id="ARBA00022737"/>
    </source>
</evidence>
<dbReference type="GO" id="GO:0034332">
    <property type="term" value="P:adherens junction organization"/>
    <property type="evidence" value="ECO:0007669"/>
    <property type="project" value="TreeGrafter"/>
</dbReference>
<keyword evidence="12 15" id="KW-0472">Membrane</keyword>
<dbReference type="SUPFAM" id="SSF49313">
    <property type="entry name" value="Cadherin-like"/>
    <property type="match status" value="5"/>
</dbReference>
<evidence type="ECO:0000256" key="5">
    <source>
        <dbReference type="ARBA" id="ARBA00022692"/>
    </source>
</evidence>
<evidence type="ECO:0000256" key="1">
    <source>
        <dbReference type="ARBA" id="ARBA00004251"/>
    </source>
</evidence>
<dbReference type="CDD" id="cd11304">
    <property type="entry name" value="Cadherin_repeat"/>
    <property type="match status" value="4"/>
</dbReference>
<keyword evidence="10" id="KW-0130">Cell adhesion</keyword>
<dbReference type="GO" id="GO:0007043">
    <property type="term" value="P:cell-cell junction assembly"/>
    <property type="evidence" value="ECO:0007669"/>
    <property type="project" value="TreeGrafter"/>
</dbReference>
<keyword evidence="13" id="KW-0325">Glycoprotein</keyword>
<dbReference type="GO" id="GO:0016342">
    <property type="term" value="C:catenin complex"/>
    <property type="evidence" value="ECO:0007669"/>
    <property type="project" value="TreeGrafter"/>
</dbReference>
<evidence type="ECO:0000256" key="9">
    <source>
        <dbReference type="ARBA" id="ARBA00022837"/>
    </source>
</evidence>
<feature type="transmembrane region" description="Helical" evidence="15">
    <location>
        <begin position="592"/>
        <end position="613"/>
    </location>
</feature>
<evidence type="ECO:0000256" key="11">
    <source>
        <dbReference type="ARBA" id="ARBA00022989"/>
    </source>
</evidence>
<dbReference type="InterPro" id="IPR039808">
    <property type="entry name" value="Cadherin"/>
</dbReference>
<dbReference type="GO" id="GO:0060027">
    <property type="term" value="P:convergent extension involved in gastrulation"/>
    <property type="evidence" value="ECO:0007669"/>
    <property type="project" value="UniProtKB-ARBA"/>
</dbReference>
<evidence type="ECO:0000256" key="13">
    <source>
        <dbReference type="ARBA" id="ARBA00023180"/>
    </source>
</evidence>
<dbReference type="CTD" id="101882839"/>
<evidence type="ECO:0000256" key="4">
    <source>
        <dbReference type="ARBA" id="ARBA00022490"/>
    </source>
</evidence>
<dbReference type="GO" id="GO:0007156">
    <property type="term" value="P:homophilic cell adhesion via plasma membrane adhesion molecules"/>
    <property type="evidence" value="ECO:0007669"/>
    <property type="project" value="InterPro"/>
</dbReference>
<gene>
    <name evidence="19" type="primary">cdh27</name>
</gene>
<keyword evidence="6" id="KW-0479">Metal-binding</keyword>
<dbReference type="OrthoDB" id="9045962at2759"/>
<dbReference type="Gene3D" id="2.60.40.60">
    <property type="entry name" value="Cadherins"/>
    <property type="match status" value="5"/>
</dbReference>
<dbReference type="PANTHER" id="PTHR24027:SF433">
    <property type="entry name" value="CADHERIN 27-RELATED"/>
    <property type="match status" value="1"/>
</dbReference>
<evidence type="ECO:0000256" key="14">
    <source>
        <dbReference type="PROSITE-ProRule" id="PRU00043"/>
    </source>
</evidence>
<dbReference type="GO" id="GO:0005737">
    <property type="term" value="C:cytoplasm"/>
    <property type="evidence" value="ECO:0007669"/>
    <property type="project" value="UniProtKB-SubCell"/>
</dbReference>
<dbReference type="InParanoid" id="A0A6P7MJX1"/>
<evidence type="ECO:0000256" key="7">
    <source>
        <dbReference type="ARBA" id="ARBA00022729"/>
    </source>
</evidence>
<dbReference type="FunFam" id="2.60.40.60:FF:000019">
    <property type="entry name" value="Cadherin 2"/>
    <property type="match status" value="1"/>
</dbReference>
<accession>A0A6P7MJX1</accession>
<dbReference type="PANTHER" id="PTHR24027">
    <property type="entry name" value="CADHERIN-23"/>
    <property type="match status" value="1"/>
</dbReference>
<dbReference type="RefSeq" id="XP_029006658.1">
    <property type="nucleotide sequence ID" value="XM_029150825.3"/>
</dbReference>
<evidence type="ECO:0000256" key="16">
    <source>
        <dbReference type="SAM" id="SignalP"/>
    </source>
</evidence>
<feature type="domain" description="Cadherin" evidence="17">
    <location>
        <begin position="248"/>
        <end position="374"/>
    </location>
</feature>
<dbReference type="GO" id="GO:0005509">
    <property type="term" value="F:calcium ion binding"/>
    <property type="evidence" value="ECO:0007669"/>
    <property type="project" value="UniProtKB-UniRule"/>
</dbReference>
<keyword evidence="7 16" id="KW-0732">Signal</keyword>
<evidence type="ECO:0000256" key="12">
    <source>
        <dbReference type="ARBA" id="ARBA00023136"/>
    </source>
</evidence>
<reference evidence="19" key="1">
    <citation type="submission" date="2025-08" db="UniProtKB">
        <authorList>
            <consortium name="RefSeq"/>
        </authorList>
    </citation>
    <scope>IDENTIFICATION</scope>
</reference>
<dbReference type="PROSITE" id="PS50268">
    <property type="entry name" value="CADHERIN_2"/>
    <property type="match status" value="4"/>
</dbReference>
<dbReference type="FunFam" id="2.60.40.60:FF:000158">
    <property type="entry name" value="Dachsous cadherin-related 1"/>
    <property type="match status" value="1"/>
</dbReference>
<evidence type="ECO:0000256" key="2">
    <source>
        <dbReference type="ARBA" id="ARBA00004496"/>
    </source>
</evidence>
<feature type="domain" description="Cadherin" evidence="17">
    <location>
        <begin position="57"/>
        <end position="129"/>
    </location>
</feature>
<dbReference type="GeneID" id="114855567"/>
<evidence type="ECO:0000259" key="17">
    <source>
        <dbReference type="PROSITE" id="PS50268"/>
    </source>
</evidence>
<dbReference type="PROSITE" id="PS00232">
    <property type="entry name" value="CADHERIN_1"/>
    <property type="match status" value="2"/>
</dbReference>
<feature type="chain" id="PRO_5027922360" evidence="16">
    <location>
        <begin position="18"/>
        <end position="813"/>
    </location>
</feature>
<dbReference type="FunFam" id="2.60.40.60:FF:000011">
    <property type="entry name" value="Cadherin 1"/>
    <property type="match status" value="1"/>
</dbReference>
<evidence type="ECO:0000313" key="19">
    <source>
        <dbReference type="RefSeq" id="XP_029006658.1"/>
    </source>
</evidence>
<dbReference type="Pfam" id="PF00028">
    <property type="entry name" value="Cadherin"/>
    <property type="match status" value="3"/>
</dbReference>
<feature type="domain" description="Cadherin" evidence="17">
    <location>
        <begin position="375"/>
        <end position="482"/>
    </location>
</feature>
<dbReference type="AlphaFoldDB" id="A0A6P7MJX1"/>